<proteinExistence type="predicted"/>
<dbReference type="InterPro" id="IPR004691">
    <property type="entry name" value="Mal/Na_symporter_MadM"/>
</dbReference>
<dbReference type="RefSeq" id="WP_109745285.1">
    <property type="nucleotide sequence ID" value="NZ_QGGO01000041.1"/>
</dbReference>
<dbReference type="NCBIfam" id="TIGR00808">
    <property type="entry name" value="malonate_madM"/>
    <property type="match status" value="1"/>
</dbReference>
<feature type="transmembrane region" description="Helical" evidence="1">
    <location>
        <begin position="81"/>
        <end position="99"/>
    </location>
</feature>
<dbReference type="Proteomes" id="UP000245489">
    <property type="component" value="Unassembled WGS sequence"/>
</dbReference>
<accession>A0A316DGY2</accession>
<protein>
    <submittedName>
        <fullName evidence="3">Malonate transporter MadM subunit</fullName>
    </submittedName>
</protein>
<comment type="caution">
    <text evidence="3">The sequence shown here is derived from an EMBL/GenBank/DDBJ whole genome shotgun (WGS) entry which is preliminary data.</text>
</comment>
<evidence type="ECO:0000259" key="2">
    <source>
        <dbReference type="Pfam" id="PF03818"/>
    </source>
</evidence>
<feature type="domain" description="Malonate/sodium symporter MadM subunit N-terminal" evidence="2">
    <location>
        <begin position="5"/>
        <end position="250"/>
    </location>
</feature>
<feature type="transmembrane region" description="Helical" evidence="1">
    <location>
        <begin position="229"/>
        <end position="252"/>
    </location>
</feature>
<name>A0A316DGY2_9BACT</name>
<feature type="transmembrane region" description="Helical" evidence="1">
    <location>
        <begin position="163"/>
        <end position="185"/>
    </location>
</feature>
<dbReference type="EMBL" id="QGGO01000041">
    <property type="protein sequence ID" value="PWK16888.1"/>
    <property type="molecule type" value="Genomic_DNA"/>
</dbReference>
<dbReference type="GO" id="GO:0044668">
    <property type="term" value="F:sodium:malonate symporter activity"/>
    <property type="evidence" value="ECO:0007669"/>
    <property type="project" value="InterPro"/>
</dbReference>
<dbReference type="AlphaFoldDB" id="A0A316DGY2"/>
<gene>
    <name evidence="3" type="ORF">LV89_04640</name>
</gene>
<keyword evidence="1" id="KW-0472">Membrane</keyword>
<dbReference type="OrthoDB" id="4964461at2"/>
<feature type="transmembrane region" description="Helical" evidence="1">
    <location>
        <begin position="42"/>
        <end position="60"/>
    </location>
</feature>
<evidence type="ECO:0000313" key="3">
    <source>
        <dbReference type="EMBL" id="PWK16888.1"/>
    </source>
</evidence>
<feature type="transmembrane region" description="Helical" evidence="1">
    <location>
        <begin position="137"/>
        <end position="157"/>
    </location>
</feature>
<reference evidence="3 4" key="1">
    <citation type="submission" date="2018-05" db="EMBL/GenBank/DDBJ databases">
        <title>Genomic Encyclopedia of Archaeal and Bacterial Type Strains, Phase II (KMG-II): from individual species to whole genera.</title>
        <authorList>
            <person name="Goeker M."/>
        </authorList>
    </citation>
    <scope>NUCLEOTIDE SEQUENCE [LARGE SCALE GENOMIC DNA]</scope>
    <source>
        <strain evidence="3 4">DSM 22214</strain>
    </source>
</reference>
<evidence type="ECO:0000256" key="1">
    <source>
        <dbReference type="SAM" id="Phobius"/>
    </source>
</evidence>
<feature type="transmembrane region" description="Helical" evidence="1">
    <location>
        <begin position="105"/>
        <end position="130"/>
    </location>
</feature>
<dbReference type="InterPro" id="IPR018402">
    <property type="entry name" value="Mal/Na_symporter_MadM_N"/>
</dbReference>
<sequence>MEYITTLLSKNGLIFAFLITGIIIFIADYLSKKLTNHKIPGSAIAIFLGLVIAYFGGIITGGNKGIADIKEFSGFEVMGGAMFRDFTIVSTAMGVSFSVVKKTGFAGIVSLFIGVVLTFLCGAIIAISLGYTDAKSITTIGAGACTFVVGPVTGAAVGASSDVIAISIATGLVKSILVTIGTPLIAQKISLNNPSTAMIYGGLIGTTSGVAAGLAATDPKLVPYGAMTATFYTGLGCLLCPSILYMLIGLFFA</sequence>
<feature type="transmembrane region" description="Helical" evidence="1">
    <location>
        <begin position="197"/>
        <end position="217"/>
    </location>
</feature>
<organism evidence="3 4">
    <name type="scientific">Arcicella aurantiaca</name>
    <dbReference type="NCBI Taxonomy" id="591202"/>
    <lineage>
        <taxon>Bacteria</taxon>
        <taxon>Pseudomonadati</taxon>
        <taxon>Bacteroidota</taxon>
        <taxon>Cytophagia</taxon>
        <taxon>Cytophagales</taxon>
        <taxon>Flectobacillaceae</taxon>
        <taxon>Arcicella</taxon>
    </lineage>
</organism>
<keyword evidence="1" id="KW-0812">Transmembrane</keyword>
<keyword evidence="1" id="KW-1133">Transmembrane helix</keyword>
<keyword evidence="4" id="KW-1185">Reference proteome</keyword>
<dbReference type="Pfam" id="PF03818">
    <property type="entry name" value="MadM"/>
    <property type="match status" value="1"/>
</dbReference>
<feature type="transmembrane region" description="Helical" evidence="1">
    <location>
        <begin position="12"/>
        <end position="30"/>
    </location>
</feature>
<evidence type="ECO:0000313" key="4">
    <source>
        <dbReference type="Proteomes" id="UP000245489"/>
    </source>
</evidence>